<proteinExistence type="predicted"/>
<organism evidence="1">
    <name type="scientific">freshwater metagenome</name>
    <dbReference type="NCBI Taxonomy" id="449393"/>
    <lineage>
        <taxon>unclassified sequences</taxon>
        <taxon>metagenomes</taxon>
        <taxon>ecological metagenomes</taxon>
    </lineage>
</organism>
<dbReference type="Pfam" id="PF21863">
    <property type="entry name" value="HTH_67"/>
    <property type="match status" value="1"/>
</dbReference>
<sequence>MPVITNSPDREPGDLQLAKLLGQSVGAIGGAFMLHPDTLTPGKQAGYPGGFSYYVVGRGGVLGDVDASVVISGFAFFAPALVRSLWDAGIGVEGARAGADRYALACADWGRSRLGAFAQAERLVELVTAVVDGAELAGLSLFAGWQSQTRVNDPQGRCYQLLNVLRELRGSVHITAVVAHGVTPLQALLANPINNGSETAERFGWSGPFENVDHLRDDFIAVENLTNVLMAQHLSVLTTVEQNELLGLVTEVHSILFP</sequence>
<dbReference type="EMBL" id="CAEZZV010000196">
    <property type="protein sequence ID" value="CAB4788361.1"/>
    <property type="molecule type" value="Genomic_DNA"/>
</dbReference>
<reference evidence="1" key="1">
    <citation type="submission" date="2020-05" db="EMBL/GenBank/DDBJ databases">
        <authorList>
            <person name="Chiriac C."/>
            <person name="Salcher M."/>
            <person name="Ghai R."/>
            <person name="Kavagutti S V."/>
        </authorList>
    </citation>
    <scope>NUCLEOTIDE SEQUENCE</scope>
</reference>
<dbReference type="InterPro" id="IPR054058">
    <property type="entry name" value="HTH_67"/>
</dbReference>
<evidence type="ECO:0000313" key="1">
    <source>
        <dbReference type="EMBL" id="CAB4788361.1"/>
    </source>
</evidence>
<gene>
    <name evidence="1" type="ORF">UFOPK2921_01276</name>
</gene>
<dbReference type="AlphaFoldDB" id="A0A6J6WSZ2"/>
<accession>A0A6J6WSZ2</accession>
<dbReference type="NCBIfam" id="NF047719">
    <property type="entry name" value="SCO6745_fam_HTH"/>
    <property type="match status" value="1"/>
</dbReference>
<name>A0A6J6WSZ2_9ZZZZ</name>
<protein>
    <submittedName>
        <fullName evidence="1">Unannotated protein</fullName>
    </submittedName>
</protein>